<dbReference type="Gene3D" id="3.30.70.1060">
    <property type="entry name" value="Dimeric alpha+beta barrel"/>
    <property type="match status" value="1"/>
</dbReference>
<dbReference type="Proteomes" id="UP000192335">
    <property type="component" value="Unassembled WGS sequence"/>
</dbReference>
<evidence type="ECO:0000256" key="1">
    <source>
        <dbReference type="ARBA" id="ARBA00007689"/>
    </source>
</evidence>
<dbReference type="OrthoDB" id="5523400at2"/>
<evidence type="ECO:0000313" key="3">
    <source>
        <dbReference type="EMBL" id="ORC05885.1"/>
    </source>
</evidence>
<dbReference type="EMBL" id="MWQA01000001">
    <property type="protein sequence ID" value="ORC05885.1"/>
    <property type="molecule type" value="Genomic_DNA"/>
</dbReference>
<name>A0A8E2LND1_9MYCO</name>
<dbReference type="SUPFAM" id="SSF54909">
    <property type="entry name" value="Dimeric alpha+beta barrel"/>
    <property type="match status" value="1"/>
</dbReference>
<accession>A0A8E2LND1</accession>
<dbReference type="InterPro" id="IPR011008">
    <property type="entry name" value="Dimeric_a/b-barrel"/>
</dbReference>
<dbReference type="Pfam" id="PF03795">
    <property type="entry name" value="YCII"/>
    <property type="match status" value="1"/>
</dbReference>
<comment type="caution">
    <text evidence="3">The sequence shown here is derived from an EMBL/GenBank/DDBJ whole genome shotgun (WGS) entry which is preliminary data.</text>
</comment>
<feature type="domain" description="YCII-related" evidence="2">
    <location>
        <begin position="50"/>
        <end position="135"/>
    </location>
</feature>
<proteinExistence type="inferred from homology"/>
<sequence>MSAKCHLGCGAVTQNCEAQHADNEELIEVDRIEAPKVIEDSGDPVGLKLYVVTSTASRGADAVQQHLQDHFAYLRELEDRGVLFAAGPLWTDDGEYFEGDGMLIYRASSVSEAQAIADGDPMHASGARTYRIRPWLIHDGNIGVRVFLSQSRHELL</sequence>
<comment type="similarity">
    <text evidence="1">Belongs to the YciI family.</text>
</comment>
<evidence type="ECO:0000313" key="4">
    <source>
        <dbReference type="Proteomes" id="UP000192335"/>
    </source>
</evidence>
<evidence type="ECO:0000259" key="2">
    <source>
        <dbReference type="Pfam" id="PF03795"/>
    </source>
</evidence>
<organism evidence="3 4">
    <name type="scientific">Mycobacterium persicum</name>
    <dbReference type="NCBI Taxonomy" id="1487726"/>
    <lineage>
        <taxon>Bacteria</taxon>
        <taxon>Bacillati</taxon>
        <taxon>Actinomycetota</taxon>
        <taxon>Actinomycetes</taxon>
        <taxon>Mycobacteriales</taxon>
        <taxon>Mycobacteriaceae</taxon>
        <taxon>Mycobacterium</taxon>
    </lineage>
</organism>
<dbReference type="PANTHER" id="PTHR37828">
    <property type="entry name" value="GSR2449 PROTEIN"/>
    <property type="match status" value="1"/>
</dbReference>
<gene>
    <name evidence="3" type="ORF">B4U45_03685</name>
</gene>
<dbReference type="InterPro" id="IPR005545">
    <property type="entry name" value="YCII"/>
</dbReference>
<reference evidence="3 4" key="1">
    <citation type="submission" date="2017-02" db="EMBL/GenBank/DDBJ databases">
        <title>Mycobacterium kansasii genomes.</title>
        <authorList>
            <person name="Borowka P."/>
            <person name="Strapagiel D."/>
            <person name="Marciniak B."/>
            <person name="Lach J."/>
            <person name="Bakula Z."/>
            <person name="Van Ingen J."/>
            <person name="Safianowska A."/>
            <person name="Brzostek A."/>
            <person name="Dziadek J."/>
            <person name="Jagielski T."/>
        </authorList>
    </citation>
    <scope>NUCLEOTIDE SEQUENCE [LARGE SCALE GENOMIC DNA]</scope>
    <source>
        <strain evidence="3 4">12MK</strain>
    </source>
</reference>
<dbReference type="PANTHER" id="PTHR37828:SF1">
    <property type="entry name" value="YCII-RELATED DOMAIN-CONTAINING PROTEIN"/>
    <property type="match status" value="1"/>
</dbReference>
<protein>
    <recommendedName>
        <fullName evidence="2">YCII-related domain-containing protein</fullName>
    </recommendedName>
</protein>
<dbReference type="AlphaFoldDB" id="A0A8E2LND1"/>